<dbReference type="Gene3D" id="1.10.10.10">
    <property type="entry name" value="Winged helix-like DNA-binding domain superfamily/Winged helix DNA-binding domain"/>
    <property type="match status" value="1"/>
</dbReference>
<proteinExistence type="predicted"/>
<dbReference type="RefSeq" id="WP_200336771.1">
    <property type="nucleotide sequence ID" value="NZ_CP066786.1"/>
</dbReference>
<dbReference type="NCBIfam" id="TIGR00738">
    <property type="entry name" value="rrf2_super"/>
    <property type="match status" value="1"/>
</dbReference>
<dbReference type="AlphaFoldDB" id="A0A7T7HL61"/>
<evidence type="ECO:0000313" key="1">
    <source>
        <dbReference type="EMBL" id="QQM31198.1"/>
    </source>
</evidence>
<accession>A0A7T7HL61</accession>
<dbReference type="PANTHER" id="PTHR33221">
    <property type="entry name" value="WINGED HELIX-TURN-HELIX TRANSCRIPTIONAL REGULATOR, RRF2 FAMILY"/>
    <property type="match status" value="1"/>
</dbReference>
<organism evidence="1 2">
    <name type="scientific">Martelella lutilitoris</name>
    <dbReference type="NCBI Taxonomy" id="2583532"/>
    <lineage>
        <taxon>Bacteria</taxon>
        <taxon>Pseudomonadati</taxon>
        <taxon>Pseudomonadota</taxon>
        <taxon>Alphaproteobacteria</taxon>
        <taxon>Hyphomicrobiales</taxon>
        <taxon>Aurantimonadaceae</taxon>
        <taxon>Martelella</taxon>
    </lineage>
</organism>
<dbReference type="PANTHER" id="PTHR33221:SF15">
    <property type="entry name" value="HTH-TYPE TRANSCRIPTIONAL REGULATOR YWGB-RELATED"/>
    <property type="match status" value="1"/>
</dbReference>
<dbReference type="GO" id="GO:0005829">
    <property type="term" value="C:cytosol"/>
    <property type="evidence" value="ECO:0007669"/>
    <property type="project" value="TreeGrafter"/>
</dbReference>
<evidence type="ECO:0000313" key="2">
    <source>
        <dbReference type="Proteomes" id="UP000596083"/>
    </source>
</evidence>
<dbReference type="PROSITE" id="PS51197">
    <property type="entry name" value="HTH_RRF2_2"/>
    <property type="match status" value="1"/>
</dbReference>
<dbReference type="InterPro" id="IPR000944">
    <property type="entry name" value="Tscrpt_reg_Rrf2"/>
</dbReference>
<dbReference type="GO" id="GO:0003700">
    <property type="term" value="F:DNA-binding transcription factor activity"/>
    <property type="evidence" value="ECO:0007669"/>
    <property type="project" value="TreeGrafter"/>
</dbReference>
<name>A0A7T7HL61_9HYPH</name>
<dbReference type="InterPro" id="IPR036390">
    <property type="entry name" value="WH_DNA-bd_sf"/>
</dbReference>
<dbReference type="Pfam" id="PF02082">
    <property type="entry name" value="Rrf2"/>
    <property type="match status" value="1"/>
</dbReference>
<reference evidence="1 2" key="1">
    <citation type="submission" date="2020-12" db="EMBL/GenBank/DDBJ databases">
        <authorList>
            <person name="Zheng R.K."/>
            <person name="Sun C.M."/>
        </authorList>
    </citation>
    <scope>NUCLEOTIDE SEQUENCE [LARGE SCALE GENOMIC DNA]</scope>
    <source>
        <strain evidence="1 2">ZRK001</strain>
    </source>
</reference>
<dbReference type="InterPro" id="IPR036388">
    <property type="entry name" value="WH-like_DNA-bd_sf"/>
</dbReference>
<dbReference type="Proteomes" id="UP000596083">
    <property type="component" value="Chromosome"/>
</dbReference>
<protein>
    <submittedName>
        <fullName evidence="1">Rrf2 family transcriptional regulator</fullName>
    </submittedName>
</protein>
<dbReference type="KEGG" id="mlut:JET14_03190"/>
<gene>
    <name evidence="1" type="ORF">JET14_03190</name>
</gene>
<sequence>MQLRNQVEWVLHAAAVLAGLPPGRYLPTKVLATFHGIPKEYLSKALQALSQAGHVESSLGPGGGYRLAAAPEDISFLDIVEAVEGKAPLFLCRDIRANNPCLPEGYCPKDMCPVAKVMLRADRAWRASLAETSLADLAPEVVEGLGPELYEATRHWLTERSGTG</sequence>
<dbReference type="SUPFAM" id="SSF46785">
    <property type="entry name" value="Winged helix' DNA-binding domain"/>
    <property type="match status" value="1"/>
</dbReference>
<dbReference type="EMBL" id="CP066786">
    <property type="protein sequence ID" value="QQM31198.1"/>
    <property type="molecule type" value="Genomic_DNA"/>
</dbReference>